<evidence type="ECO:0000256" key="8">
    <source>
        <dbReference type="ARBA" id="ARBA00022985"/>
    </source>
</evidence>
<dbReference type="RefSeq" id="WP_101304637.1">
    <property type="nucleotide sequence ID" value="NZ_NXGX01000009.1"/>
</dbReference>
<evidence type="ECO:0000256" key="9">
    <source>
        <dbReference type="ARBA" id="ARBA00022989"/>
    </source>
</evidence>
<dbReference type="Pfam" id="PF00892">
    <property type="entry name" value="EamA"/>
    <property type="match status" value="2"/>
</dbReference>
<keyword evidence="6" id="KW-0441">Lipid A biosynthesis</keyword>
<gene>
    <name evidence="15" type="ORF">COO92_19530</name>
</gene>
<feature type="domain" description="EamA" evidence="14">
    <location>
        <begin position="6"/>
        <end position="129"/>
    </location>
</feature>
<dbReference type="SUPFAM" id="SSF103481">
    <property type="entry name" value="Multidrug resistance efflux transporter EmrE"/>
    <property type="match status" value="2"/>
</dbReference>
<dbReference type="EMBL" id="NXGX01000009">
    <property type="protein sequence ID" value="PKR56833.1"/>
    <property type="molecule type" value="Genomic_DNA"/>
</dbReference>
<dbReference type="InterPro" id="IPR000390">
    <property type="entry name" value="Small_drug/metabolite_transptr"/>
</dbReference>
<evidence type="ECO:0000256" key="5">
    <source>
        <dbReference type="ARBA" id="ARBA00022519"/>
    </source>
</evidence>
<evidence type="ECO:0000313" key="15">
    <source>
        <dbReference type="EMBL" id="PKR56833.1"/>
    </source>
</evidence>
<evidence type="ECO:0000256" key="10">
    <source>
        <dbReference type="ARBA" id="ARBA00023098"/>
    </source>
</evidence>
<evidence type="ECO:0000259" key="14">
    <source>
        <dbReference type="Pfam" id="PF00892"/>
    </source>
</evidence>
<dbReference type="PANTHER" id="PTHR30561">
    <property type="entry name" value="SMR FAMILY PROTON-DEPENDENT DRUG EFFLUX TRANSPORTER SUGE"/>
    <property type="match status" value="1"/>
</dbReference>
<sequence length="283" mass="30298">MSLTVFLAVMGAALMHAVWNALVKGGPDKLMNMTAIVLGHIPIVLILFPFVDVPARESWPYLIGSIGLHIGYQLFLILAYRLGDLSQVYPIARGSSPLIVAAVSVLVLGVTLQVSEWLAIVVIGLGILSMCIVRQADGMRNRNAALAAIVTGCFISSYSLVDGTGARLAGSALDYYAYQTVGDVLIFGLIATVMRPRIIVDIAKRGKRIFFVGGTASFVAYATVMWAFTQAPIPLVVALRETGIVFALFIGVFFMGEKLNLVKVSSTMMTLGGAIILRLSKSL</sequence>
<dbReference type="PANTHER" id="PTHR30561:SF1">
    <property type="entry name" value="MULTIDRUG TRANSPORTER EMRE"/>
    <property type="match status" value="1"/>
</dbReference>
<feature type="transmembrane region" description="Helical" evidence="13">
    <location>
        <begin position="58"/>
        <end position="79"/>
    </location>
</feature>
<evidence type="ECO:0000256" key="7">
    <source>
        <dbReference type="ARBA" id="ARBA00022692"/>
    </source>
</evidence>
<feature type="transmembrane region" description="Helical" evidence="13">
    <location>
        <begin position="176"/>
        <end position="197"/>
    </location>
</feature>
<keyword evidence="8" id="KW-0448">Lipopolysaccharide biosynthesis</keyword>
<evidence type="ECO:0000313" key="16">
    <source>
        <dbReference type="Proteomes" id="UP000233332"/>
    </source>
</evidence>
<dbReference type="AlphaFoldDB" id="A0A2N3L1Z0"/>
<keyword evidence="5" id="KW-0997">Cell inner membrane</keyword>
<reference evidence="15 16" key="1">
    <citation type="submission" date="2017-09" db="EMBL/GenBank/DDBJ databases">
        <title>Biodiversity and function of Thalassospira species in the particle-attached aromatic-hydrocarbon-degrading consortia from the surface seawater of the China South Sea.</title>
        <authorList>
            <person name="Dong C."/>
            <person name="Lai Q."/>
            <person name="Shao Z."/>
        </authorList>
    </citation>
    <scope>NUCLEOTIDE SEQUENCE [LARGE SCALE GENOMIC DNA]</scope>
    <source>
        <strain evidence="15 16">139Z-12</strain>
    </source>
</reference>
<evidence type="ECO:0000256" key="13">
    <source>
        <dbReference type="SAM" id="Phobius"/>
    </source>
</evidence>
<name>A0A2N3L1Z0_9PROT</name>
<feature type="transmembrane region" description="Helical" evidence="13">
    <location>
        <begin position="209"/>
        <end position="229"/>
    </location>
</feature>
<keyword evidence="2" id="KW-0813">Transport</keyword>
<dbReference type="InterPro" id="IPR037185">
    <property type="entry name" value="EmrE-like"/>
</dbReference>
<evidence type="ECO:0000256" key="6">
    <source>
        <dbReference type="ARBA" id="ARBA00022556"/>
    </source>
</evidence>
<dbReference type="InterPro" id="IPR000620">
    <property type="entry name" value="EamA_dom"/>
</dbReference>
<comment type="subcellular location">
    <subcellularLocation>
        <location evidence="1">Cell membrane</location>
        <topology evidence="1">Multi-pass membrane protein</topology>
    </subcellularLocation>
</comment>
<feature type="transmembrane region" description="Helical" evidence="13">
    <location>
        <begin position="144"/>
        <end position="161"/>
    </location>
</feature>
<evidence type="ECO:0000256" key="1">
    <source>
        <dbReference type="ARBA" id="ARBA00004651"/>
    </source>
</evidence>
<evidence type="ECO:0000256" key="3">
    <source>
        <dbReference type="ARBA" id="ARBA00022475"/>
    </source>
</evidence>
<dbReference type="GO" id="GO:0022857">
    <property type="term" value="F:transmembrane transporter activity"/>
    <property type="evidence" value="ECO:0007669"/>
    <property type="project" value="InterPro"/>
</dbReference>
<protein>
    <recommendedName>
        <fullName evidence="14">EamA domain-containing protein</fullName>
    </recommendedName>
</protein>
<keyword evidence="3" id="KW-1003">Cell membrane</keyword>
<evidence type="ECO:0000256" key="12">
    <source>
        <dbReference type="ARBA" id="ARBA00038032"/>
    </source>
</evidence>
<dbReference type="Proteomes" id="UP000233332">
    <property type="component" value="Unassembled WGS sequence"/>
</dbReference>
<organism evidence="15 16">
    <name type="scientific">Thalassospira lohafexi</name>
    <dbReference type="NCBI Taxonomy" id="744227"/>
    <lineage>
        <taxon>Bacteria</taxon>
        <taxon>Pseudomonadati</taxon>
        <taxon>Pseudomonadota</taxon>
        <taxon>Alphaproteobacteria</taxon>
        <taxon>Rhodospirillales</taxon>
        <taxon>Thalassospiraceae</taxon>
        <taxon>Thalassospira</taxon>
    </lineage>
</organism>
<keyword evidence="7 13" id="KW-0812">Transmembrane</keyword>
<keyword evidence="9 13" id="KW-1133">Transmembrane helix</keyword>
<keyword evidence="16" id="KW-1185">Reference proteome</keyword>
<keyword evidence="11 13" id="KW-0472">Membrane</keyword>
<evidence type="ECO:0000256" key="11">
    <source>
        <dbReference type="ARBA" id="ARBA00023136"/>
    </source>
</evidence>
<feature type="transmembrane region" description="Helical" evidence="13">
    <location>
        <begin position="30"/>
        <end position="51"/>
    </location>
</feature>
<evidence type="ECO:0000256" key="4">
    <source>
        <dbReference type="ARBA" id="ARBA00022516"/>
    </source>
</evidence>
<keyword evidence="4" id="KW-0444">Lipid biosynthesis</keyword>
<feature type="domain" description="EamA" evidence="14">
    <location>
        <begin position="146"/>
        <end position="277"/>
    </location>
</feature>
<dbReference type="GO" id="GO:0009103">
    <property type="term" value="P:lipopolysaccharide biosynthetic process"/>
    <property type="evidence" value="ECO:0007669"/>
    <property type="project" value="UniProtKB-KW"/>
</dbReference>
<dbReference type="Gene3D" id="1.10.3730.20">
    <property type="match status" value="2"/>
</dbReference>
<comment type="similarity">
    <text evidence="12">Belongs to the drug/metabolite transporter (DMT) superfamily. Small multidrug resistance (SMR) (TC 2.A.7.1) family.</text>
</comment>
<proteinExistence type="inferred from homology"/>
<feature type="transmembrane region" description="Helical" evidence="13">
    <location>
        <begin position="99"/>
        <end position="132"/>
    </location>
</feature>
<accession>A0A2N3L1Z0</accession>
<dbReference type="GO" id="GO:0009245">
    <property type="term" value="P:lipid A biosynthetic process"/>
    <property type="evidence" value="ECO:0007669"/>
    <property type="project" value="UniProtKB-KW"/>
</dbReference>
<comment type="caution">
    <text evidence="15">The sequence shown here is derived from an EMBL/GenBank/DDBJ whole genome shotgun (WGS) entry which is preliminary data.</text>
</comment>
<dbReference type="GO" id="GO:0005886">
    <property type="term" value="C:plasma membrane"/>
    <property type="evidence" value="ECO:0007669"/>
    <property type="project" value="UniProtKB-SubCell"/>
</dbReference>
<evidence type="ECO:0000256" key="2">
    <source>
        <dbReference type="ARBA" id="ARBA00022448"/>
    </source>
</evidence>
<feature type="transmembrane region" description="Helical" evidence="13">
    <location>
        <begin position="235"/>
        <end position="254"/>
    </location>
</feature>
<keyword evidence="10" id="KW-0443">Lipid metabolism</keyword>